<reference evidence="1" key="1">
    <citation type="submission" date="2021-06" db="EMBL/GenBank/DDBJ databases">
        <authorList>
            <person name="Kallberg Y."/>
            <person name="Tangrot J."/>
            <person name="Rosling A."/>
        </authorList>
    </citation>
    <scope>NUCLEOTIDE SEQUENCE</scope>
    <source>
        <strain evidence="1">AU212A</strain>
    </source>
</reference>
<evidence type="ECO:0000313" key="1">
    <source>
        <dbReference type="EMBL" id="CAG8588063.1"/>
    </source>
</evidence>
<dbReference type="EMBL" id="CAJVPM010012402">
    <property type="protein sequence ID" value="CAG8588063.1"/>
    <property type="molecule type" value="Genomic_DNA"/>
</dbReference>
<evidence type="ECO:0000313" key="2">
    <source>
        <dbReference type="Proteomes" id="UP000789860"/>
    </source>
</evidence>
<keyword evidence="2" id="KW-1185">Reference proteome</keyword>
<gene>
    <name evidence="1" type="ORF">SCALOS_LOCUS6471</name>
</gene>
<comment type="caution">
    <text evidence="1">The sequence shown here is derived from an EMBL/GenBank/DDBJ whole genome shotgun (WGS) entry which is preliminary data.</text>
</comment>
<feature type="non-terminal residue" evidence="1">
    <location>
        <position position="1"/>
    </location>
</feature>
<organism evidence="1 2">
    <name type="scientific">Scutellospora calospora</name>
    <dbReference type="NCBI Taxonomy" id="85575"/>
    <lineage>
        <taxon>Eukaryota</taxon>
        <taxon>Fungi</taxon>
        <taxon>Fungi incertae sedis</taxon>
        <taxon>Mucoromycota</taxon>
        <taxon>Glomeromycotina</taxon>
        <taxon>Glomeromycetes</taxon>
        <taxon>Diversisporales</taxon>
        <taxon>Gigasporaceae</taxon>
        <taxon>Scutellospora</taxon>
    </lineage>
</organism>
<accession>A0ACA9MFM7</accession>
<sequence>PSSSTAPTPARASAAQPHEQARTPPRVAPHSEQVTRRSRRPTLRPGRLLHKRSDAADPSHARSDQPQPRVGAGYDATGIIGTDLDGA</sequence>
<name>A0ACA9MFM7_9GLOM</name>
<protein>
    <submittedName>
        <fullName evidence="1">7807_t:CDS:1</fullName>
    </submittedName>
</protein>
<proteinExistence type="predicted"/>
<dbReference type="Proteomes" id="UP000789860">
    <property type="component" value="Unassembled WGS sequence"/>
</dbReference>